<protein>
    <recommendedName>
        <fullName evidence="8">Malate dehydrogenase</fullName>
    </recommendedName>
</protein>
<dbReference type="InterPro" id="IPR001236">
    <property type="entry name" value="Lactate/malate_DH_N"/>
</dbReference>
<dbReference type="SUPFAM" id="SSF51735">
    <property type="entry name" value="NAD(P)-binding Rossmann-fold domains"/>
    <property type="match status" value="1"/>
</dbReference>
<evidence type="ECO:0000256" key="3">
    <source>
        <dbReference type="PIRSR" id="PIRSR000102-3"/>
    </source>
</evidence>
<accession>A0A7S1M100</accession>
<dbReference type="EMBL" id="HBGE01027176">
    <property type="protein sequence ID" value="CAD9119161.1"/>
    <property type="molecule type" value="Transcribed_RNA"/>
</dbReference>
<evidence type="ECO:0000259" key="5">
    <source>
        <dbReference type="Pfam" id="PF00056"/>
    </source>
</evidence>
<comment type="similarity">
    <text evidence="1">Belongs to the LDH/MDH superfamily. MDH type 2 family.</text>
</comment>
<feature type="binding site" evidence="3">
    <location>
        <position position="67"/>
    </location>
    <ligand>
        <name>NAD(+)</name>
        <dbReference type="ChEBI" id="CHEBI:57540"/>
    </ligand>
</feature>
<dbReference type="InterPro" id="IPR036291">
    <property type="entry name" value="NAD(P)-bd_dom_sf"/>
</dbReference>
<evidence type="ECO:0008006" key="8">
    <source>
        <dbReference type="Google" id="ProtNLM"/>
    </source>
</evidence>
<dbReference type="InterPro" id="IPR010945">
    <property type="entry name" value="Malate_DH_type2"/>
</dbReference>
<name>A0A7S1M100_ALECA</name>
<dbReference type="SUPFAM" id="SSF56327">
    <property type="entry name" value="LDH C-terminal domain-like"/>
    <property type="match status" value="1"/>
</dbReference>
<keyword evidence="2 4" id="KW-0560">Oxidoreductase</keyword>
<dbReference type="PANTHER" id="PTHR23382">
    <property type="entry name" value="MALATE DEHYDROGENASE"/>
    <property type="match status" value="1"/>
</dbReference>
<evidence type="ECO:0000256" key="4">
    <source>
        <dbReference type="RuleBase" id="RU003369"/>
    </source>
</evidence>
<feature type="domain" description="Lactate/malate dehydrogenase N-terminal" evidence="5">
    <location>
        <begin position="10"/>
        <end position="114"/>
    </location>
</feature>
<dbReference type="Pfam" id="PF02866">
    <property type="entry name" value="Ldh_1_C"/>
    <property type="match status" value="1"/>
</dbReference>
<dbReference type="Gene3D" id="3.40.50.720">
    <property type="entry name" value="NAD(P)-binding Rossmann-like Domain"/>
    <property type="match status" value="1"/>
</dbReference>
<evidence type="ECO:0000259" key="6">
    <source>
        <dbReference type="Pfam" id="PF02866"/>
    </source>
</evidence>
<gene>
    <name evidence="7" type="ORF">ACAT0790_LOCUS16353</name>
</gene>
<reference evidence="7" key="1">
    <citation type="submission" date="2021-01" db="EMBL/GenBank/DDBJ databases">
        <authorList>
            <person name="Corre E."/>
            <person name="Pelletier E."/>
            <person name="Niang G."/>
            <person name="Scheremetjew M."/>
            <person name="Finn R."/>
            <person name="Kale V."/>
            <person name="Holt S."/>
            <person name="Cochrane G."/>
            <person name="Meng A."/>
            <person name="Brown T."/>
            <person name="Cohen L."/>
        </authorList>
    </citation>
    <scope>NUCLEOTIDE SEQUENCE</scope>
    <source>
        <strain evidence="7">OF101</strain>
    </source>
</reference>
<dbReference type="Gene3D" id="3.90.110.10">
    <property type="entry name" value="Lactate dehydrogenase/glycoside hydrolase, family 4, C-terminal"/>
    <property type="match status" value="1"/>
</dbReference>
<proteinExistence type="inferred from homology"/>
<dbReference type="GO" id="GO:0006108">
    <property type="term" value="P:malate metabolic process"/>
    <property type="evidence" value="ECO:0007669"/>
    <property type="project" value="InterPro"/>
</dbReference>
<dbReference type="AlphaFoldDB" id="A0A7S1M100"/>
<dbReference type="GO" id="GO:0016615">
    <property type="term" value="F:malate dehydrogenase activity"/>
    <property type="evidence" value="ECO:0007669"/>
    <property type="project" value="InterPro"/>
</dbReference>
<feature type="domain" description="Lactate/malate dehydrogenase C-terminal" evidence="6">
    <location>
        <begin position="118"/>
        <end position="283"/>
    </location>
</feature>
<evidence type="ECO:0000313" key="7">
    <source>
        <dbReference type="EMBL" id="CAD9119161.1"/>
    </source>
</evidence>
<organism evidence="7">
    <name type="scientific">Alexandrium catenella</name>
    <name type="common">Red tide dinoflagellate</name>
    <name type="synonym">Gonyaulax catenella</name>
    <dbReference type="NCBI Taxonomy" id="2925"/>
    <lineage>
        <taxon>Eukaryota</taxon>
        <taxon>Sar</taxon>
        <taxon>Alveolata</taxon>
        <taxon>Dinophyceae</taxon>
        <taxon>Gonyaulacales</taxon>
        <taxon>Pyrocystaceae</taxon>
        <taxon>Alexandrium</taxon>
    </lineage>
</organism>
<dbReference type="GO" id="GO:0016616">
    <property type="term" value="F:oxidoreductase activity, acting on the CH-OH group of donors, NAD or NADP as acceptor"/>
    <property type="evidence" value="ECO:0007669"/>
    <property type="project" value="InterPro"/>
</dbReference>
<dbReference type="InterPro" id="IPR001557">
    <property type="entry name" value="L-lactate/malate_DH"/>
</dbReference>
<sequence length="308" mass="33622">MDLNRPLVRESMHAIEMELQDGNFELLDRATFTTEDAVAFKDADYAILLGAYPSQEGKEKKDSMEMNSIIFRTLGQSLASHAKADCKILVVGHPACTNALLCAHHASGMPKENFFAVTHLDQNRASWQLAQRAGVSVGDVRNVIVWGCLAQAPDVDHAEISGQPVDKVLASPDDARWLQEDFVEAVQKRGQSVVEARQESTALSVARAVVRHVKALHCGAEPGELVSMGVWTDGNEYGISNGLYFSMPVHCLGRGAYQVASGLQLSKKSRRTIKEAEAELLQDRSLLTSILNEHKQVPVVPGRASNGH</sequence>
<evidence type="ECO:0000256" key="1">
    <source>
        <dbReference type="ARBA" id="ARBA00009613"/>
    </source>
</evidence>
<dbReference type="PIRSF" id="PIRSF000102">
    <property type="entry name" value="Lac_mal_DH"/>
    <property type="match status" value="1"/>
</dbReference>
<dbReference type="InterPro" id="IPR015955">
    <property type="entry name" value="Lactate_DH/Glyco_Ohase_4_C"/>
</dbReference>
<dbReference type="Pfam" id="PF00056">
    <property type="entry name" value="Ldh_1_N"/>
    <property type="match status" value="1"/>
</dbReference>
<dbReference type="InterPro" id="IPR022383">
    <property type="entry name" value="Lactate/malate_DH_C"/>
</dbReference>
<evidence type="ECO:0000256" key="2">
    <source>
        <dbReference type="ARBA" id="ARBA00023002"/>
    </source>
</evidence>
<keyword evidence="3" id="KW-0520">NAD</keyword>